<dbReference type="PANTHER" id="PTHR13194:SF19">
    <property type="entry name" value="NAD(P)-BINDING ROSSMANN-FOLD SUPERFAMILY PROTEIN"/>
    <property type="match status" value="1"/>
</dbReference>
<feature type="compositionally biased region" description="Polar residues" evidence="2">
    <location>
        <begin position="171"/>
        <end position="198"/>
    </location>
</feature>
<feature type="region of interest" description="Disordered" evidence="2">
    <location>
        <begin position="171"/>
        <end position="223"/>
    </location>
</feature>
<dbReference type="EMBL" id="JAPDRK010000013">
    <property type="protein sequence ID" value="KAJ9606794.1"/>
    <property type="molecule type" value="Genomic_DNA"/>
</dbReference>
<dbReference type="PANTHER" id="PTHR13194">
    <property type="entry name" value="COMPLEX I INTERMEDIATE-ASSOCIATED PROTEIN 30"/>
    <property type="match status" value="1"/>
</dbReference>
<dbReference type="Pfam" id="PF08547">
    <property type="entry name" value="CIA30"/>
    <property type="match status" value="1"/>
</dbReference>
<dbReference type="GO" id="GO:0010257">
    <property type="term" value="P:NADH dehydrogenase complex assembly"/>
    <property type="evidence" value="ECO:0007669"/>
    <property type="project" value="TreeGrafter"/>
</dbReference>
<dbReference type="SUPFAM" id="SSF49785">
    <property type="entry name" value="Galactose-binding domain-like"/>
    <property type="match status" value="1"/>
</dbReference>
<name>A0AA38X4Q3_9EURO</name>
<evidence type="ECO:0000259" key="3">
    <source>
        <dbReference type="Pfam" id="PF08547"/>
    </source>
</evidence>
<dbReference type="InterPro" id="IPR008979">
    <property type="entry name" value="Galactose-bd-like_sf"/>
</dbReference>
<comment type="similarity">
    <text evidence="1">Belongs to the CIA30 family.</text>
</comment>
<dbReference type="Proteomes" id="UP001172673">
    <property type="component" value="Unassembled WGS sequence"/>
</dbReference>
<evidence type="ECO:0000256" key="1">
    <source>
        <dbReference type="ARBA" id="ARBA00007884"/>
    </source>
</evidence>
<dbReference type="GO" id="GO:0051082">
    <property type="term" value="F:unfolded protein binding"/>
    <property type="evidence" value="ECO:0007669"/>
    <property type="project" value="TreeGrafter"/>
</dbReference>
<feature type="domain" description="NADH:ubiquinone oxidoreductase intermediate-associated protein 30" evidence="3">
    <location>
        <begin position="2"/>
        <end position="164"/>
    </location>
</feature>
<evidence type="ECO:0000313" key="4">
    <source>
        <dbReference type="EMBL" id="KAJ9606794.1"/>
    </source>
</evidence>
<gene>
    <name evidence="4" type="ORF">H2200_008803</name>
</gene>
<accession>A0AA38X4Q3</accession>
<dbReference type="InterPro" id="IPR039131">
    <property type="entry name" value="NDUFAF1"/>
</dbReference>
<comment type="caution">
    <text evidence="4">The sequence shown here is derived from an EMBL/GenBank/DDBJ whole genome shotgun (WGS) entry which is preliminary data.</text>
</comment>
<protein>
    <recommendedName>
        <fullName evidence="3">NADH:ubiquinone oxidoreductase intermediate-associated protein 30 domain-containing protein</fullName>
    </recommendedName>
</protein>
<evidence type="ECO:0000256" key="2">
    <source>
        <dbReference type="SAM" id="MobiDB-lite"/>
    </source>
</evidence>
<proteinExistence type="inferred from homology"/>
<reference evidence="4" key="1">
    <citation type="submission" date="2022-10" db="EMBL/GenBank/DDBJ databases">
        <title>Culturing micro-colonial fungi from biological soil crusts in the Mojave desert and describing Neophaeococcomyces mojavensis, and introducing the new genera and species Taxawa tesnikishii.</title>
        <authorList>
            <person name="Kurbessoian T."/>
            <person name="Stajich J.E."/>
        </authorList>
    </citation>
    <scope>NUCLEOTIDE SEQUENCE</scope>
    <source>
        <strain evidence="4">TK_41</strain>
    </source>
</reference>
<dbReference type="AlphaFoldDB" id="A0AA38X4Q3"/>
<evidence type="ECO:0000313" key="5">
    <source>
        <dbReference type="Proteomes" id="UP001172673"/>
    </source>
</evidence>
<organism evidence="4 5">
    <name type="scientific">Cladophialophora chaetospira</name>
    <dbReference type="NCBI Taxonomy" id="386627"/>
    <lineage>
        <taxon>Eukaryota</taxon>
        <taxon>Fungi</taxon>
        <taxon>Dikarya</taxon>
        <taxon>Ascomycota</taxon>
        <taxon>Pezizomycotina</taxon>
        <taxon>Eurotiomycetes</taxon>
        <taxon>Chaetothyriomycetidae</taxon>
        <taxon>Chaetothyriales</taxon>
        <taxon>Herpotrichiellaceae</taxon>
        <taxon>Cladophialophora</taxon>
    </lineage>
</organism>
<keyword evidence="5" id="KW-1185">Reference proteome</keyword>
<dbReference type="InterPro" id="IPR013857">
    <property type="entry name" value="NADH-UbQ_OxRdtase-assoc_prot30"/>
</dbReference>
<sequence>MVRGGKSESYLERSGTGVCFQGTLDIETLGGAGFASQRTVGDDLHWNLSAFGGLELSVDWSQSDDKVYTLILKDVLLPRNHIDGREQTTVSWEYNFSKSKCRPGSDDGSSTAASMFIPWDHFEPTYRGKPSNDSRSLDLSDIKRFSIMTRSFFGAQQGKFHLHILSITASSSPELPQPSPTVASHQSEPGGVSTNATPSGDERREGDPSGLTSIPGGGSGGKL</sequence>